<evidence type="ECO:0000313" key="6">
    <source>
        <dbReference type="Proteomes" id="UP001159364"/>
    </source>
</evidence>
<reference evidence="5 6" key="1">
    <citation type="submission" date="2021-09" db="EMBL/GenBank/DDBJ databases">
        <title>Genomic insights and catalytic innovation underlie evolution of tropane alkaloids biosynthesis.</title>
        <authorList>
            <person name="Wang Y.-J."/>
            <person name="Tian T."/>
            <person name="Huang J.-P."/>
            <person name="Huang S.-X."/>
        </authorList>
    </citation>
    <scope>NUCLEOTIDE SEQUENCE [LARGE SCALE GENOMIC DNA]</scope>
    <source>
        <strain evidence="5">KIB-2018</strain>
        <tissue evidence="5">Leaf</tissue>
    </source>
</reference>
<protein>
    <recommendedName>
        <fullName evidence="7">GTP-binding protein</fullName>
    </recommendedName>
</protein>
<dbReference type="SMART" id="SM00175">
    <property type="entry name" value="RAB"/>
    <property type="match status" value="1"/>
</dbReference>
<dbReference type="PANTHER" id="PTHR47977">
    <property type="entry name" value="RAS-RELATED PROTEIN RAB"/>
    <property type="match status" value="1"/>
</dbReference>
<comment type="similarity">
    <text evidence="1">Belongs to the small GTPase superfamily. Rab family.</text>
</comment>
<comment type="caution">
    <text evidence="5">The sequence shown here is derived from an EMBL/GenBank/DDBJ whole genome shotgun (WGS) entry which is preliminary data.</text>
</comment>
<dbReference type="Proteomes" id="UP001159364">
    <property type="component" value="Linkage Group LG07"/>
</dbReference>
<evidence type="ECO:0000256" key="3">
    <source>
        <dbReference type="ARBA" id="ARBA00023134"/>
    </source>
</evidence>
<dbReference type="PROSITE" id="PS51419">
    <property type="entry name" value="RAB"/>
    <property type="match status" value="1"/>
</dbReference>
<keyword evidence="3" id="KW-0342">GTP-binding</keyword>
<dbReference type="Gene3D" id="3.40.50.300">
    <property type="entry name" value="P-loop containing nucleotide triphosphate hydrolases"/>
    <property type="match status" value="1"/>
</dbReference>
<dbReference type="GO" id="GO:0003924">
    <property type="term" value="F:GTPase activity"/>
    <property type="evidence" value="ECO:0007669"/>
    <property type="project" value="InterPro"/>
</dbReference>
<dbReference type="SUPFAM" id="SSF52540">
    <property type="entry name" value="P-loop containing nucleoside triphosphate hydrolases"/>
    <property type="match status" value="1"/>
</dbReference>
<gene>
    <name evidence="5" type="ORF">K2173_000207</name>
</gene>
<comment type="subcellular location">
    <subcellularLocation>
        <location evidence="4">Endomembrane system</location>
        <topology evidence="4">Lipid-anchor</topology>
    </subcellularLocation>
</comment>
<evidence type="ECO:0000256" key="4">
    <source>
        <dbReference type="ARBA" id="ARBA00037868"/>
    </source>
</evidence>
<organism evidence="5 6">
    <name type="scientific">Erythroxylum novogranatense</name>
    <dbReference type="NCBI Taxonomy" id="1862640"/>
    <lineage>
        <taxon>Eukaryota</taxon>
        <taxon>Viridiplantae</taxon>
        <taxon>Streptophyta</taxon>
        <taxon>Embryophyta</taxon>
        <taxon>Tracheophyta</taxon>
        <taxon>Spermatophyta</taxon>
        <taxon>Magnoliopsida</taxon>
        <taxon>eudicotyledons</taxon>
        <taxon>Gunneridae</taxon>
        <taxon>Pentapetalae</taxon>
        <taxon>rosids</taxon>
        <taxon>fabids</taxon>
        <taxon>Malpighiales</taxon>
        <taxon>Erythroxylaceae</taxon>
        <taxon>Erythroxylum</taxon>
    </lineage>
</organism>
<dbReference type="AlphaFoldDB" id="A0AAV8SVP1"/>
<dbReference type="InterPro" id="IPR001806">
    <property type="entry name" value="Small_GTPase"/>
</dbReference>
<dbReference type="GO" id="GO:0005525">
    <property type="term" value="F:GTP binding"/>
    <property type="evidence" value="ECO:0007669"/>
    <property type="project" value="UniProtKB-KW"/>
</dbReference>
<accession>A0AAV8SVP1</accession>
<sequence length="185" mass="21639">MTQHIYFLSVKILIFPSPLDSSFSTIQSIGQSLKYFRSGHFLPNFPEISYNPLSNTNVDFKIKHLTVGGEQLKLTIKDMGLYLLIFSINMLFTTGQERFRTLTSSYYRNAQRIVLIYDATKRETFTNLLEIWAKEVELFCTYNDSVKMLVGNKVDQTSLVFWRNDQLQRIETKTKIVSRLRLLLM</sequence>
<dbReference type="Pfam" id="PF00071">
    <property type="entry name" value="Ras"/>
    <property type="match status" value="1"/>
</dbReference>
<proteinExistence type="inferred from homology"/>
<dbReference type="EMBL" id="JAIWQS010000007">
    <property type="protein sequence ID" value="KAJ8758486.1"/>
    <property type="molecule type" value="Genomic_DNA"/>
</dbReference>
<dbReference type="InterPro" id="IPR050227">
    <property type="entry name" value="Rab"/>
</dbReference>
<evidence type="ECO:0000313" key="5">
    <source>
        <dbReference type="EMBL" id="KAJ8758486.1"/>
    </source>
</evidence>
<keyword evidence="6" id="KW-1185">Reference proteome</keyword>
<name>A0AAV8SVP1_9ROSI</name>
<keyword evidence="2" id="KW-0547">Nucleotide-binding</keyword>
<evidence type="ECO:0008006" key="7">
    <source>
        <dbReference type="Google" id="ProtNLM"/>
    </source>
</evidence>
<evidence type="ECO:0000256" key="2">
    <source>
        <dbReference type="ARBA" id="ARBA00022741"/>
    </source>
</evidence>
<evidence type="ECO:0000256" key="1">
    <source>
        <dbReference type="ARBA" id="ARBA00006270"/>
    </source>
</evidence>
<dbReference type="InterPro" id="IPR027417">
    <property type="entry name" value="P-loop_NTPase"/>
</dbReference>
<dbReference type="GO" id="GO:0012505">
    <property type="term" value="C:endomembrane system"/>
    <property type="evidence" value="ECO:0007669"/>
    <property type="project" value="UniProtKB-SubCell"/>
</dbReference>